<proteinExistence type="predicted"/>
<dbReference type="AlphaFoldDB" id="C4ZER4"/>
<dbReference type="KEGG" id="ere:EUBREC_0794"/>
<sequence length="51" mass="5785">MVCSKSYRGRYASPALAVASYPFVDLPPGNTLRCKLFPSSKFYQSSYPYLR</sequence>
<evidence type="ECO:0000313" key="2">
    <source>
        <dbReference type="EMBL" id="ACR76431.1"/>
    </source>
</evidence>
<dbReference type="Proteomes" id="UP000001477">
    <property type="component" value="Chromosome"/>
</dbReference>
<dbReference type="EMBL" id="CP001107">
    <property type="protein sequence ID" value="ACR74580.1"/>
    <property type="molecule type" value="Genomic_DNA"/>
</dbReference>
<accession>C4ZER4</accession>
<gene>
    <name evidence="1" type="ordered locus">EUBREC_0794</name>
    <name evidence="2" type="ordered locus">EUBREC_2701</name>
</gene>
<organism evidence="1 3">
    <name type="scientific">Agathobacter rectalis (strain ATCC 33656 / DSM 3377 / JCM 17463 / KCTC 5835 / VPI 0990)</name>
    <name type="common">Eubacterium rectale</name>
    <dbReference type="NCBI Taxonomy" id="515619"/>
    <lineage>
        <taxon>Bacteria</taxon>
        <taxon>Bacillati</taxon>
        <taxon>Bacillota</taxon>
        <taxon>Clostridia</taxon>
        <taxon>Lachnospirales</taxon>
        <taxon>Lachnospiraceae</taxon>
        <taxon>Agathobacter</taxon>
    </lineage>
</organism>
<dbReference type="STRING" id="515619.EUBREC_0794"/>
<dbReference type="HOGENOM" id="CLU_3098931_0_0_9"/>
<evidence type="ECO:0000313" key="3">
    <source>
        <dbReference type="Proteomes" id="UP000001477"/>
    </source>
</evidence>
<dbReference type="PaxDb" id="515619-EUBREC_0794"/>
<protein>
    <submittedName>
        <fullName evidence="1">Uncharacterized protein</fullName>
    </submittedName>
</protein>
<reference evidence="1 3" key="1">
    <citation type="journal article" date="2009" name="Proc. Natl. Acad. Sci. U.S.A.">
        <title>Characterizing a model human gut microbiota composed of members of its two dominant bacterial phyla.</title>
        <authorList>
            <person name="Mahowald M.A."/>
            <person name="Rey F.E."/>
            <person name="Seedorf H."/>
            <person name="Turnbaugh P.J."/>
            <person name="Fulton R.S."/>
            <person name="Wollam A."/>
            <person name="Shah N."/>
            <person name="Wang C."/>
            <person name="Magrini V."/>
            <person name="Wilson R.K."/>
            <person name="Cantarel B.L."/>
            <person name="Coutinho P.M."/>
            <person name="Henrissat B."/>
            <person name="Crock L.W."/>
            <person name="Russell A."/>
            <person name="Verberkmoes N.C."/>
            <person name="Hettich R.L."/>
            <person name="Gordon J.I."/>
        </authorList>
    </citation>
    <scope>NUCLEOTIDE SEQUENCE [LARGE SCALE GENOMIC DNA]</scope>
    <source>
        <strain evidence="1">ATCC 33656</strain>
        <strain evidence="3">ATCC 33656 / DSM 3377 / JCM 17463 / KCTC 5835 / LMG 30912 / VPI 0990</strain>
    </source>
</reference>
<dbReference type="KEGG" id="ere:EUBREC_2701"/>
<dbReference type="EMBL" id="CP001107">
    <property type="protein sequence ID" value="ACR76431.1"/>
    <property type="molecule type" value="Genomic_DNA"/>
</dbReference>
<name>C4ZER4_AGARV</name>
<evidence type="ECO:0000313" key="1">
    <source>
        <dbReference type="EMBL" id="ACR74580.1"/>
    </source>
</evidence>